<comment type="caution">
    <text evidence="4">The sequence shown here is derived from an EMBL/GenBank/DDBJ whole genome shotgun (WGS) entry which is preliminary data.</text>
</comment>
<dbReference type="PANTHER" id="PTHR30329">
    <property type="entry name" value="STATOR ELEMENT OF FLAGELLAR MOTOR COMPLEX"/>
    <property type="match status" value="1"/>
</dbReference>
<keyword evidence="4" id="KW-0966">Cell projection</keyword>
<evidence type="ECO:0000256" key="1">
    <source>
        <dbReference type="PROSITE-ProRule" id="PRU00473"/>
    </source>
</evidence>
<protein>
    <submittedName>
        <fullName evidence="4">Flagellar motor protein MotB</fullName>
    </submittedName>
</protein>
<evidence type="ECO:0000256" key="2">
    <source>
        <dbReference type="SAM" id="Coils"/>
    </source>
</evidence>
<dbReference type="InterPro" id="IPR006665">
    <property type="entry name" value="OmpA-like"/>
</dbReference>
<dbReference type="PANTHER" id="PTHR30329:SF21">
    <property type="entry name" value="LIPOPROTEIN YIAD-RELATED"/>
    <property type="match status" value="1"/>
</dbReference>
<evidence type="ECO:0000313" key="5">
    <source>
        <dbReference type="Proteomes" id="UP001589774"/>
    </source>
</evidence>
<dbReference type="Pfam" id="PF00691">
    <property type="entry name" value="OmpA"/>
    <property type="match status" value="1"/>
</dbReference>
<keyword evidence="4" id="KW-0969">Cilium</keyword>
<keyword evidence="1" id="KW-0472">Membrane</keyword>
<proteinExistence type="predicted"/>
<accession>A0ABV6HIA8</accession>
<dbReference type="SUPFAM" id="SSF57997">
    <property type="entry name" value="Tropomyosin"/>
    <property type="match status" value="1"/>
</dbReference>
<sequence>MILFNKAFCLFLFIALLISSCKVMSPKAYQAMLNVQDSLNQGWRTAQIKNDNLEDELAKLRADTASLGRRLASLEENLSSSSSEAKKLAANLAEREERLKEVEDVLRKREEAGNQLKDKLQRALLGFKESGLTVDMREGKVYVLLADKLLFSSGSIIIDQRGKQALAELAKVLNTQPEINMAVEGHTDNQKVRSLGQIKDNWDLSVLRSTSVVRYLTEEEGIDPKRLIATGKGEFTPVDTADTPEARSANRRIEIVLSPKLDELYELIK</sequence>
<dbReference type="CDD" id="cd07185">
    <property type="entry name" value="OmpA_C-like"/>
    <property type="match status" value="1"/>
</dbReference>
<dbReference type="RefSeq" id="WP_013664854.1">
    <property type="nucleotide sequence ID" value="NZ_JBHLWO010000001.1"/>
</dbReference>
<gene>
    <name evidence="4" type="ORF">ACFFI0_05085</name>
</gene>
<dbReference type="Gene3D" id="3.30.1330.60">
    <property type="entry name" value="OmpA-like domain"/>
    <property type="match status" value="1"/>
</dbReference>
<feature type="domain" description="OmpA-like" evidence="3">
    <location>
        <begin position="138"/>
        <end position="261"/>
    </location>
</feature>
<dbReference type="PROSITE" id="PS51123">
    <property type="entry name" value="OMPA_2"/>
    <property type="match status" value="1"/>
</dbReference>
<dbReference type="InterPro" id="IPR050330">
    <property type="entry name" value="Bact_OuterMem_StrucFunc"/>
</dbReference>
<evidence type="ECO:0000259" key="3">
    <source>
        <dbReference type="PROSITE" id="PS51123"/>
    </source>
</evidence>
<dbReference type="PROSITE" id="PS51257">
    <property type="entry name" value="PROKAR_LIPOPROTEIN"/>
    <property type="match status" value="1"/>
</dbReference>
<keyword evidence="5" id="KW-1185">Reference proteome</keyword>
<keyword evidence="2" id="KW-0175">Coiled coil</keyword>
<dbReference type="InterPro" id="IPR036737">
    <property type="entry name" value="OmpA-like_sf"/>
</dbReference>
<keyword evidence="4" id="KW-0282">Flagellum</keyword>
<dbReference type="EMBL" id="JBHLWO010000001">
    <property type="protein sequence ID" value="MFC0317668.1"/>
    <property type="molecule type" value="Genomic_DNA"/>
</dbReference>
<dbReference type="Proteomes" id="UP001589774">
    <property type="component" value="Unassembled WGS sequence"/>
</dbReference>
<organism evidence="4 5">
    <name type="scientific">Olivibacter oleidegradans</name>
    <dbReference type="NCBI Taxonomy" id="760123"/>
    <lineage>
        <taxon>Bacteria</taxon>
        <taxon>Pseudomonadati</taxon>
        <taxon>Bacteroidota</taxon>
        <taxon>Sphingobacteriia</taxon>
        <taxon>Sphingobacteriales</taxon>
        <taxon>Sphingobacteriaceae</taxon>
        <taxon>Olivibacter</taxon>
    </lineage>
</organism>
<dbReference type="SUPFAM" id="SSF103088">
    <property type="entry name" value="OmpA-like"/>
    <property type="match status" value="1"/>
</dbReference>
<name>A0ABV6HIA8_9SPHI</name>
<evidence type="ECO:0000313" key="4">
    <source>
        <dbReference type="EMBL" id="MFC0317668.1"/>
    </source>
</evidence>
<feature type="coiled-coil region" evidence="2">
    <location>
        <begin position="43"/>
        <end position="122"/>
    </location>
</feature>
<reference evidence="4 5" key="1">
    <citation type="submission" date="2024-09" db="EMBL/GenBank/DDBJ databases">
        <authorList>
            <person name="Sun Q."/>
            <person name="Mori K."/>
        </authorList>
    </citation>
    <scope>NUCLEOTIDE SEQUENCE [LARGE SCALE GENOMIC DNA]</scope>
    <source>
        <strain evidence="4 5">CCM 7765</strain>
    </source>
</reference>